<evidence type="ECO:0000256" key="1">
    <source>
        <dbReference type="SAM" id="MobiDB-lite"/>
    </source>
</evidence>
<dbReference type="InterPro" id="IPR007592">
    <property type="entry name" value="GEBP"/>
</dbReference>
<dbReference type="GO" id="GO:0006355">
    <property type="term" value="P:regulation of DNA-templated transcription"/>
    <property type="evidence" value="ECO:0007669"/>
    <property type="project" value="InterPro"/>
</dbReference>
<reference evidence="2" key="2">
    <citation type="submission" date="2023-05" db="EMBL/GenBank/DDBJ databases">
        <authorList>
            <person name="Schelkunov M.I."/>
        </authorList>
    </citation>
    <scope>NUCLEOTIDE SEQUENCE</scope>
    <source>
        <strain evidence="2">Hsosn_3</strain>
        <tissue evidence="2">Leaf</tissue>
    </source>
</reference>
<comment type="caution">
    <text evidence="2">The sequence shown here is derived from an EMBL/GenBank/DDBJ whole genome shotgun (WGS) entry which is preliminary data.</text>
</comment>
<dbReference type="GO" id="GO:0005634">
    <property type="term" value="C:nucleus"/>
    <property type="evidence" value="ECO:0007669"/>
    <property type="project" value="TreeGrafter"/>
</dbReference>
<dbReference type="Proteomes" id="UP001237642">
    <property type="component" value="Unassembled WGS sequence"/>
</dbReference>
<evidence type="ECO:0000313" key="2">
    <source>
        <dbReference type="EMBL" id="KAK1357299.1"/>
    </source>
</evidence>
<proteinExistence type="predicted"/>
<evidence type="ECO:0000313" key="3">
    <source>
        <dbReference type="Proteomes" id="UP001237642"/>
    </source>
</evidence>
<reference evidence="2" key="1">
    <citation type="submission" date="2023-02" db="EMBL/GenBank/DDBJ databases">
        <title>Genome of toxic invasive species Heracleum sosnowskyi carries increased number of genes despite the absence of recent whole-genome duplications.</title>
        <authorList>
            <person name="Schelkunov M."/>
            <person name="Shtratnikova V."/>
            <person name="Makarenko M."/>
            <person name="Klepikova A."/>
            <person name="Omelchenko D."/>
            <person name="Novikova G."/>
            <person name="Obukhova E."/>
            <person name="Bogdanov V."/>
            <person name="Penin A."/>
            <person name="Logacheva M."/>
        </authorList>
    </citation>
    <scope>NUCLEOTIDE SEQUENCE</scope>
    <source>
        <strain evidence="2">Hsosn_3</strain>
        <tissue evidence="2">Leaf</tissue>
    </source>
</reference>
<feature type="region of interest" description="Disordered" evidence="1">
    <location>
        <begin position="53"/>
        <end position="79"/>
    </location>
</feature>
<dbReference type="EMBL" id="JAUIZM010000011">
    <property type="protein sequence ID" value="KAK1357299.1"/>
    <property type="molecule type" value="Genomic_DNA"/>
</dbReference>
<protein>
    <submittedName>
        <fullName evidence="2">Uncharacterized protein</fullName>
    </submittedName>
</protein>
<name>A0AAD8H036_9APIA</name>
<sequence length="131" mass="15239">MSLLRIFYLTKSQVSNKIRRLKKKYVNNFIKVKGGKDSVISRPLKKIWESQVNGDSKVKNNRNKMDYKGDNAGSKTPAKSVETEKTVKNFIGLRTPKEYVKKVFSGLNKDKAREVEHEWNDFIVMEHQVYA</sequence>
<dbReference type="AlphaFoldDB" id="A0AAD8H036"/>
<organism evidence="2 3">
    <name type="scientific">Heracleum sosnowskyi</name>
    <dbReference type="NCBI Taxonomy" id="360622"/>
    <lineage>
        <taxon>Eukaryota</taxon>
        <taxon>Viridiplantae</taxon>
        <taxon>Streptophyta</taxon>
        <taxon>Embryophyta</taxon>
        <taxon>Tracheophyta</taxon>
        <taxon>Spermatophyta</taxon>
        <taxon>Magnoliopsida</taxon>
        <taxon>eudicotyledons</taxon>
        <taxon>Gunneridae</taxon>
        <taxon>Pentapetalae</taxon>
        <taxon>asterids</taxon>
        <taxon>campanulids</taxon>
        <taxon>Apiales</taxon>
        <taxon>Apiaceae</taxon>
        <taxon>Apioideae</taxon>
        <taxon>apioid superclade</taxon>
        <taxon>Tordylieae</taxon>
        <taxon>Tordyliinae</taxon>
        <taxon>Heracleum</taxon>
    </lineage>
</organism>
<keyword evidence="3" id="KW-1185">Reference proteome</keyword>
<accession>A0AAD8H036</accession>
<gene>
    <name evidence="2" type="ORF">POM88_050555</name>
</gene>
<dbReference type="PANTHER" id="PTHR31662">
    <property type="entry name" value="BNAANNG10740D PROTEIN-RELATED"/>
    <property type="match status" value="1"/>
</dbReference>